<dbReference type="InterPro" id="IPR002018">
    <property type="entry name" value="CarbesteraseB"/>
</dbReference>
<keyword evidence="4" id="KW-1015">Disulfide bond</keyword>
<dbReference type="Gene3D" id="3.40.50.1820">
    <property type="entry name" value="alpha/beta hydrolase"/>
    <property type="match status" value="1"/>
</dbReference>
<dbReference type="PANTHER" id="PTHR43142:SF1">
    <property type="entry name" value="CARBOXYLIC ESTER HYDROLASE"/>
    <property type="match status" value="1"/>
</dbReference>
<organism evidence="8 9">
    <name type="scientific">Pieris macdunnoughi</name>
    <dbReference type="NCBI Taxonomy" id="345717"/>
    <lineage>
        <taxon>Eukaryota</taxon>
        <taxon>Metazoa</taxon>
        <taxon>Ecdysozoa</taxon>
        <taxon>Arthropoda</taxon>
        <taxon>Hexapoda</taxon>
        <taxon>Insecta</taxon>
        <taxon>Pterygota</taxon>
        <taxon>Neoptera</taxon>
        <taxon>Endopterygota</taxon>
        <taxon>Lepidoptera</taxon>
        <taxon>Glossata</taxon>
        <taxon>Ditrysia</taxon>
        <taxon>Papilionoidea</taxon>
        <taxon>Pieridae</taxon>
        <taxon>Pierinae</taxon>
        <taxon>Pieris</taxon>
    </lineage>
</organism>
<comment type="caution">
    <text evidence="8">The sequence shown here is derived from an EMBL/GenBank/DDBJ whole genome shotgun (WGS) entry which is preliminary data.</text>
</comment>
<dbReference type="InterPro" id="IPR019826">
    <property type="entry name" value="Carboxylesterase_B_AS"/>
</dbReference>
<keyword evidence="2" id="KW-0719">Serine esterase</keyword>
<evidence type="ECO:0000256" key="2">
    <source>
        <dbReference type="ARBA" id="ARBA00022487"/>
    </source>
</evidence>
<dbReference type="SUPFAM" id="SSF53474">
    <property type="entry name" value="alpha/beta-Hydrolases"/>
    <property type="match status" value="1"/>
</dbReference>
<evidence type="ECO:0000256" key="1">
    <source>
        <dbReference type="ARBA" id="ARBA00005964"/>
    </source>
</evidence>
<dbReference type="EMBL" id="CAJOBZ010000005">
    <property type="protein sequence ID" value="CAF4788698.1"/>
    <property type="molecule type" value="Genomic_DNA"/>
</dbReference>
<dbReference type="AlphaFoldDB" id="A0A821NLR1"/>
<feature type="domain" description="Carboxylesterase type B" evidence="7">
    <location>
        <begin position="26"/>
        <end position="515"/>
    </location>
</feature>
<dbReference type="PROSITE" id="PS00122">
    <property type="entry name" value="CARBOXYLESTERASE_B_1"/>
    <property type="match status" value="1"/>
</dbReference>
<comment type="similarity">
    <text evidence="1 6">Belongs to the type-B carboxylesterase/lipase family.</text>
</comment>
<dbReference type="Pfam" id="PF00135">
    <property type="entry name" value="COesterase"/>
    <property type="match status" value="1"/>
</dbReference>
<dbReference type="PROSITE" id="PS00941">
    <property type="entry name" value="CARBOXYLESTERASE_B_2"/>
    <property type="match status" value="1"/>
</dbReference>
<dbReference type="Proteomes" id="UP000663880">
    <property type="component" value="Unassembled WGS sequence"/>
</dbReference>
<name>A0A821NLR1_9NEOP</name>
<dbReference type="InterPro" id="IPR019819">
    <property type="entry name" value="Carboxylesterase_B_CS"/>
</dbReference>
<sequence>MIKLRRILIALMAVSYSAAHLPTLPIRISNGLLRGTVALDNSHVRYHGIPYAVANRFQSPKPAPKWEGILDAINEYSRCPQRFLSFVIGNEDCLTLNVYAPIKQRNRSYPVMVFIHGGGFRDGSGSPYIYGPEFFVNHNVILVTFNYRLEVLGFLCLGIKEAQGNMGLKDQVEALRWVRKNIIAFGGDPDNVTIFGESAGSASVLYHILSPMSKGLFHKAILESGSAMSFWATQFNPKDIAFHLAQQLKYNTTDVYEVLDMFKKKTAAELLSTRVPRSNGDIVQSENIFVPCIETSIPGTEAFLTASPYVVLNSGKFNKVPVIIGFNNAEGYMFVGKENKTTKSMFNFLDSLPRDLQFPDMSARLETAENLKNIYSSKENSSDVSVDSLVKYEGDAGIRFPVVSTTDLLIKNSGKPVFSYKFSYSGLLNLVKIFYGFGTSPGASHGDELPYLFKIEGFWPIATLEMKMIDTMTTMWSNFAKYSNPIPFKTAQLPVKWEPATLKEPNQLVINTRMSTAPLWEDEALLLWNETYSKYRKLN</sequence>
<keyword evidence="9" id="KW-1185">Reference proteome</keyword>
<protein>
    <recommendedName>
        <fullName evidence="6">Carboxylic ester hydrolase</fullName>
        <ecNumber evidence="6">3.1.1.-</ecNumber>
    </recommendedName>
</protein>
<evidence type="ECO:0000313" key="9">
    <source>
        <dbReference type="Proteomes" id="UP000663880"/>
    </source>
</evidence>
<evidence type="ECO:0000256" key="3">
    <source>
        <dbReference type="ARBA" id="ARBA00022801"/>
    </source>
</evidence>
<evidence type="ECO:0000259" key="7">
    <source>
        <dbReference type="Pfam" id="PF00135"/>
    </source>
</evidence>
<gene>
    <name evidence="8" type="ORF">PMACD_LOCUS2760</name>
</gene>
<dbReference type="InterPro" id="IPR029058">
    <property type="entry name" value="AB_hydrolase_fold"/>
</dbReference>
<evidence type="ECO:0000256" key="6">
    <source>
        <dbReference type="RuleBase" id="RU361235"/>
    </source>
</evidence>
<keyword evidence="6" id="KW-0732">Signal</keyword>
<keyword evidence="5" id="KW-0325">Glycoprotein</keyword>
<evidence type="ECO:0000256" key="4">
    <source>
        <dbReference type="ARBA" id="ARBA00023157"/>
    </source>
</evidence>
<feature type="chain" id="PRO_5033105745" description="Carboxylic ester hydrolase" evidence="6">
    <location>
        <begin position="20"/>
        <end position="539"/>
    </location>
</feature>
<dbReference type="PANTHER" id="PTHR43142">
    <property type="entry name" value="CARBOXYLIC ESTER HYDROLASE"/>
    <property type="match status" value="1"/>
</dbReference>
<dbReference type="GO" id="GO:0052689">
    <property type="term" value="F:carboxylic ester hydrolase activity"/>
    <property type="evidence" value="ECO:0007669"/>
    <property type="project" value="UniProtKB-KW"/>
</dbReference>
<evidence type="ECO:0000256" key="5">
    <source>
        <dbReference type="ARBA" id="ARBA00023180"/>
    </source>
</evidence>
<dbReference type="EC" id="3.1.1.-" evidence="6"/>
<reference evidence="8" key="1">
    <citation type="submission" date="2021-02" db="EMBL/GenBank/DDBJ databases">
        <authorList>
            <person name="Steward A R."/>
        </authorList>
    </citation>
    <scope>NUCLEOTIDE SEQUENCE</scope>
</reference>
<evidence type="ECO:0000313" key="8">
    <source>
        <dbReference type="EMBL" id="CAF4788698.1"/>
    </source>
</evidence>
<proteinExistence type="inferred from homology"/>
<keyword evidence="3 6" id="KW-0378">Hydrolase</keyword>
<accession>A0A821NLR1</accession>
<feature type="signal peptide" evidence="6">
    <location>
        <begin position="1"/>
        <end position="19"/>
    </location>
</feature>
<dbReference type="OrthoDB" id="19653at2759"/>